<dbReference type="InterPro" id="IPR006599">
    <property type="entry name" value="CARP_motif"/>
</dbReference>
<sequence length="473" mass="53664">MLTLGDNGELTDLTRKAQSVYLLRFVLLLFLQHIHKVNLCTSSTSSLWEEWPVETKRDLSPIMSEERKQLNFVWSRLEEMIEILQDNCDDIGVEEEVVEALGLVIEGSSGFDNRSVLPLKELTSQNANHAATGYLKATQSYCFKKLTNWIKVHLGSNPFGVQFCLTQGCSLSWPGQEKRAQEDKATPPRTSFMATNIHLNVRTKKLVVLSQICKQTLARNSKTLHGSTLKLHRCHYCYLYLFPPFRAVTVNSCKGTTLVLGPVATTLHVTNSKNLTVIAVARRICVSNSSNIKLFILTPTRPLILGVKHQGVWLAPYNTHYPLLEQQMLEAGIGSHCNRWSEPLFLVHEMKEESSVTKLLLPPSEFYLFTVPFEMDGPTKSIPGGIPPHYEEVRKSREDTLKDWQAKVQNASLTAEQQQQLQALVQEKFQVWLSATGHQRELESLGHYMKHCQGRKKEKKRRKENSTAEAPLL</sequence>
<dbReference type="SMART" id="SM00673">
    <property type="entry name" value="CARP"/>
    <property type="match status" value="2"/>
</dbReference>
<organism evidence="9 10">
    <name type="scientific">Limulus polyphemus</name>
    <name type="common">Atlantic horseshoe crab</name>
    <dbReference type="NCBI Taxonomy" id="6850"/>
    <lineage>
        <taxon>Eukaryota</taxon>
        <taxon>Metazoa</taxon>
        <taxon>Ecdysozoa</taxon>
        <taxon>Arthropoda</taxon>
        <taxon>Chelicerata</taxon>
        <taxon>Merostomata</taxon>
        <taxon>Xiphosura</taxon>
        <taxon>Limulidae</taxon>
        <taxon>Limulus</taxon>
    </lineage>
</organism>
<dbReference type="PANTHER" id="PTHR16052:SF0">
    <property type="entry name" value="TBCC DOMAIN-CONTAINING PROTEIN 1"/>
    <property type="match status" value="1"/>
</dbReference>
<dbReference type="PROSITE" id="PS51329">
    <property type="entry name" value="C_CAP_COFACTOR_C"/>
    <property type="match status" value="1"/>
</dbReference>
<comment type="subcellular location">
    <subcellularLocation>
        <location evidence="1">Cytoplasm</location>
        <location evidence="1">Cytoskeleton</location>
        <location evidence="1">Microtubule organizing center</location>
        <location evidence="1">Centrosome</location>
    </subcellularLocation>
    <subcellularLocation>
        <location evidence="2">Cytoplasm</location>
        <location evidence="2">Cytoskeleton</location>
        <location evidence="2">Spindle pole</location>
    </subcellularLocation>
</comment>
<protein>
    <recommendedName>
        <fullName evidence="4">TBCC domain-containing protein 1</fullName>
    </recommendedName>
</protein>
<evidence type="ECO:0000259" key="8">
    <source>
        <dbReference type="PROSITE" id="PS51329"/>
    </source>
</evidence>
<dbReference type="InterPro" id="IPR036223">
    <property type="entry name" value="CAP_C_sf"/>
</dbReference>
<dbReference type="InterPro" id="IPR039589">
    <property type="entry name" value="TBCC1"/>
</dbReference>
<evidence type="ECO:0000256" key="2">
    <source>
        <dbReference type="ARBA" id="ARBA00004647"/>
    </source>
</evidence>
<evidence type="ECO:0000256" key="6">
    <source>
        <dbReference type="ARBA" id="ARBA00023212"/>
    </source>
</evidence>
<dbReference type="InterPro" id="IPR012945">
    <property type="entry name" value="Tubulin-bd_cofactor_C_dom"/>
</dbReference>
<feature type="region of interest" description="Disordered" evidence="7">
    <location>
        <begin position="451"/>
        <end position="473"/>
    </location>
</feature>
<dbReference type="Pfam" id="PF07986">
    <property type="entry name" value="TBCC"/>
    <property type="match status" value="1"/>
</dbReference>
<keyword evidence="6" id="KW-0206">Cytoskeleton</keyword>
<dbReference type="SUPFAM" id="SSF69340">
    <property type="entry name" value="C-terminal domain of adenylylcyclase associated protein"/>
    <property type="match status" value="1"/>
</dbReference>
<name>A0ABM1BIM1_LIMPO</name>
<evidence type="ECO:0000313" key="10">
    <source>
        <dbReference type="RefSeq" id="XP_013782743.2"/>
    </source>
</evidence>
<accession>A0ABM1BIM1</accession>
<comment type="similarity">
    <text evidence="3">Belongs to the TBCC family.</text>
</comment>
<dbReference type="Proteomes" id="UP000694941">
    <property type="component" value="Unplaced"/>
</dbReference>
<keyword evidence="5" id="KW-0963">Cytoplasm</keyword>
<evidence type="ECO:0000256" key="7">
    <source>
        <dbReference type="SAM" id="MobiDB-lite"/>
    </source>
</evidence>
<feature type="compositionally biased region" description="Basic residues" evidence="7">
    <location>
        <begin position="451"/>
        <end position="463"/>
    </location>
</feature>
<evidence type="ECO:0000256" key="5">
    <source>
        <dbReference type="ARBA" id="ARBA00022490"/>
    </source>
</evidence>
<evidence type="ECO:0000256" key="4">
    <source>
        <dbReference type="ARBA" id="ARBA00017559"/>
    </source>
</evidence>
<gene>
    <name evidence="10" type="primary">LOC106466977</name>
</gene>
<evidence type="ECO:0000313" key="9">
    <source>
        <dbReference type="Proteomes" id="UP000694941"/>
    </source>
</evidence>
<keyword evidence="9" id="KW-1185">Reference proteome</keyword>
<feature type="domain" description="C-CAP/cofactor C-like" evidence="8">
    <location>
        <begin position="187"/>
        <end position="333"/>
    </location>
</feature>
<dbReference type="Gene3D" id="2.160.20.70">
    <property type="match status" value="1"/>
</dbReference>
<dbReference type="InterPro" id="IPR016098">
    <property type="entry name" value="CAP/MinC_C"/>
</dbReference>
<reference evidence="10" key="1">
    <citation type="submission" date="2025-08" db="UniProtKB">
        <authorList>
            <consortium name="RefSeq"/>
        </authorList>
    </citation>
    <scope>IDENTIFICATION</scope>
    <source>
        <tissue evidence="10">Muscle</tissue>
    </source>
</reference>
<dbReference type="RefSeq" id="XP_013782743.2">
    <property type="nucleotide sequence ID" value="XM_013927289.2"/>
</dbReference>
<proteinExistence type="inferred from homology"/>
<dbReference type="InterPro" id="IPR017901">
    <property type="entry name" value="C-CAP_CF_C-like"/>
</dbReference>
<dbReference type="PANTHER" id="PTHR16052">
    <property type="entry name" value="TBCC DOMAIN-CONTAINING PROTEIN 1"/>
    <property type="match status" value="1"/>
</dbReference>
<dbReference type="GeneID" id="106466977"/>
<evidence type="ECO:0000256" key="3">
    <source>
        <dbReference type="ARBA" id="ARBA00008848"/>
    </source>
</evidence>
<evidence type="ECO:0000256" key="1">
    <source>
        <dbReference type="ARBA" id="ARBA00004300"/>
    </source>
</evidence>